<dbReference type="Proteomes" id="UP000634136">
    <property type="component" value="Unassembled WGS sequence"/>
</dbReference>
<protein>
    <submittedName>
        <fullName evidence="1">Uncharacterized protein</fullName>
    </submittedName>
</protein>
<accession>A0A834T5J1</accession>
<name>A0A834T5J1_9FABA</name>
<evidence type="ECO:0000313" key="2">
    <source>
        <dbReference type="Proteomes" id="UP000634136"/>
    </source>
</evidence>
<evidence type="ECO:0000313" key="1">
    <source>
        <dbReference type="EMBL" id="KAF7815860.1"/>
    </source>
</evidence>
<keyword evidence="2" id="KW-1185">Reference proteome</keyword>
<reference evidence="1" key="1">
    <citation type="submission" date="2020-09" db="EMBL/GenBank/DDBJ databases">
        <title>Genome-Enabled Discovery of Anthraquinone Biosynthesis in Senna tora.</title>
        <authorList>
            <person name="Kang S.-H."/>
            <person name="Pandey R.P."/>
            <person name="Lee C.-M."/>
            <person name="Sim J.-S."/>
            <person name="Jeong J.-T."/>
            <person name="Choi B.-S."/>
            <person name="Jung M."/>
            <person name="Ginzburg D."/>
            <person name="Zhao K."/>
            <person name="Won S.Y."/>
            <person name="Oh T.-J."/>
            <person name="Yu Y."/>
            <person name="Kim N.-H."/>
            <person name="Lee O.R."/>
            <person name="Lee T.-H."/>
            <person name="Bashyal P."/>
            <person name="Kim T.-S."/>
            <person name="Lee W.-H."/>
            <person name="Kawkins C."/>
            <person name="Kim C.-K."/>
            <person name="Kim J.S."/>
            <person name="Ahn B.O."/>
            <person name="Rhee S.Y."/>
            <person name="Sohng J.K."/>
        </authorList>
    </citation>
    <scope>NUCLEOTIDE SEQUENCE</scope>
    <source>
        <tissue evidence="1">Leaf</tissue>
    </source>
</reference>
<dbReference type="AlphaFoldDB" id="A0A834T5J1"/>
<gene>
    <name evidence="1" type="ORF">G2W53_029829</name>
</gene>
<dbReference type="EMBL" id="JAAIUW010000009">
    <property type="protein sequence ID" value="KAF7815860.1"/>
    <property type="molecule type" value="Genomic_DNA"/>
</dbReference>
<proteinExistence type="predicted"/>
<organism evidence="1 2">
    <name type="scientific">Senna tora</name>
    <dbReference type="NCBI Taxonomy" id="362788"/>
    <lineage>
        <taxon>Eukaryota</taxon>
        <taxon>Viridiplantae</taxon>
        <taxon>Streptophyta</taxon>
        <taxon>Embryophyta</taxon>
        <taxon>Tracheophyta</taxon>
        <taxon>Spermatophyta</taxon>
        <taxon>Magnoliopsida</taxon>
        <taxon>eudicotyledons</taxon>
        <taxon>Gunneridae</taxon>
        <taxon>Pentapetalae</taxon>
        <taxon>rosids</taxon>
        <taxon>fabids</taxon>
        <taxon>Fabales</taxon>
        <taxon>Fabaceae</taxon>
        <taxon>Caesalpinioideae</taxon>
        <taxon>Cassia clade</taxon>
        <taxon>Senna</taxon>
    </lineage>
</organism>
<sequence length="53" mass="5872">MFAVEGVVEVEEEAVVVDLIGAIIEFEGVLGLWLLSNVLNSEYVGKDKHKINR</sequence>
<comment type="caution">
    <text evidence="1">The sequence shown here is derived from an EMBL/GenBank/DDBJ whole genome shotgun (WGS) entry which is preliminary data.</text>
</comment>